<feature type="compositionally biased region" description="Basic and acidic residues" evidence="1">
    <location>
        <begin position="1"/>
        <end position="12"/>
    </location>
</feature>
<keyword evidence="4" id="KW-1185">Reference proteome</keyword>
<proteinExistence type="predicted"/>
<dbReference type="Proteomes" id="UP000007431">
    <property type="component" value="Unassembled WGS sequence"/>
</dbReference>
<protein>
    <submittedName>
        <fullName evidence="3">Uncharacterized protein</fullName>
    </submittedName>
</protein>
<evidence type="ECO:0000313" key="4">
    <source>
        <dbReference type="Proteomes" id="UP000007431"/>
    </source>
</evidence>
<feature type="transmembrane region" description="Helical" evidence="2">
    <location>
        <begin position="513"/>
        <end position="541"/>
    </location>
</feature>
<keyword evidence="2" id="KW-1133">Transmembrane helix</keyword>
<feature type="transmembrane region" description="Helical" evidence="2">
    <location>
        <begin position="463"/>
        <end position="483"/>
    </location>
</feature>
<dbReference type="AlphaFoldDB" id="D8PWZ9"/>
<organism evidence="4">
    <name type="scientific">Schizophyllum commune (strain H4-8 / FGSC 9210)</name>
    <name type="common">Split gill fungus</name>
    <dbReference type="NCBI Taxonomy" id="578458"/>
    <lineage>
        <taxon>Eukaryota</taxon>
        <taxon>Fungi</taxon>
        <taxon>Dikarya</taxon>
        <taxon>Basidiomycota</taxon>
        <taxon>Agaricomycotina</taxon>
        <taxon>Agaricomycetes</taxon>
        <taxon>Agaricomycetidae</taxon>
        <taxon>Agaricales</taxon>
        <taxon>Schizophyllaceae</taxon>
        <taxon>Schizophyllum</taxon>
    </lineage>
</organism>
<feature type="region of interest" description="Disordered" evidence="1">
    <location>
        <begin position="1"/>
        <end position="24"/>
    </location>
</feature>
<accession>D8PWZ9</accession>
<dbReference type="HOGENOM" id="CLU_015091_2_2_1"/>
<dbReference type="GeneID" id="9594403"/>
<gene>
    <name evidence="3" type="ORF">SCHCODRAFT_105711</name>
</gene>
<feature type="compositionally biased region" description="Low complexity" evidence="1">
    <location>
        <begin position="13"/>
        <end position="24"/>
    </location>
</feature>
<dbReference type="OMA" id="SHIGHEI"/>
<dbReference type="RefSeq" id="XP_003035206.1">
    <property type="nucleotide sequence ID" value="XM_003035160.1"/>
</dbReference>
<evidence type="ECO:0000313" key="3">
    <source>
        <dbReference type="EMBL" id="EFJ00304.1"/>
    </source>
</evidence>
<keyword evidence="2" id="KW-0812">Transmembrane</keyword>
<evidence type="ECO:0000256" key="1">
    <source>
        <dbReference type="SAM" id="MobiDB-lite"/>
    </source>
</evidence>
<feature type="non-terminal residue" evidence="3">
    <location>
        <position position="647"/>
    </location>
</feature>
<dbReference type="eggNOG" id="ENOG502SKZI">
    <property type="taxonomic scope" value="Eukaryota"/>
</dbReference>
<feature type="transmembrane region" description="Helical" evidence="2">
    <location>
        <begin position="547"/>
        <end position="567"/>
    </location>
</feature>
<keyword evidence="2" id="KW-0472">Membrane</keyword>
<sequence>MSESASVRKDISPAESTAPSSPTEDTVLYPFSSVLTDPEDFVSCASGTSLQDFSLSSFSEHRVVPISPSNFMRRRSRPIVPYAPVFSCICALLIHYRPPPPGTLHIQPGRIRYPLYELQSLLDGRWEAVEHPEGVLYFVWRERRIYVDTNIGNPEAAHYIYLAIAAIDDFITTHEITWPEGNVDLVLDLYPDQYRYADGVCGHVSGECGFANDPCKSMEKFFQGACGYYFVHHETRTVFWLDSLPASAIPQCGWVPVQTASHLRHAIQSQYWSHCAFFPDCRPCDKALLHELHGQIAHIYGDRIVYTRSIAGPWGREQLDHLMTLMGTLSEYGGANLGCARIVFELMAEHAVQRLVLNHGQPNVRFQADKSEYAPEELPSSWTFRIARALLFYVPDVYIRDLDDLGRDSPLQNHEWMAFMDKAMTEWQEITLYNTVLLNANIALLTIQTVDTDGEVVHSALQMLSYASVMASICGLIVGILLLRRHRTRAVADDVEALSYLADQYDEETGYGLLAIFYSLPFACLMYSTIAFLSAFLFMGFQRCNAAQIGGLATLVFVAFSVIIWFISRTWRNPRRRSNVTVFGKVFFVLKKAFFGLKSVLSFLFTMASFVGKIFSQVASRFKRQNKPLVEQHPMQRVRVNNEEQDV</sequence>
<dbReference type="EMBL" id="GL377303">
    <property type="protein sequence ID" value="EFJ00304.1"/>
    <property type="molecule type" value="Genomic_DNA"/>
</dbReference>
<reference evidence="3 4" key="1">
    <citation type="journal article" date="2010" name="Nat. Biotechnol.">
        <title>Genome sequence of the model mushroom Schizophyllum commune.</title>
        <authorList>
            <person name="Ohm R.A."/>
            <person name="de Jong J.F."/>
            <person name="Lugones L.G."/>
            <person name="Aerts A."/>
            <person name="Kothe E."/>
            <person name="Stajich J.E."/>
            <person name="de Vries R.P."/>
            <person name="Record E."/>
            <person name="Levasseur A."/>
            <person name="Baker S.E."/>
            <person name="Bartholomew K.A."/>
            <person name="Coutinho P.M."/>
            <person name="Erdmann S."/>
            <person name="Fowler T.J."/>
            <person name="Gathman A.C."/>
            <person name="Lombard V."/>
            <person name="Henrissat B."/>
            <person name="Knabe N."/>
            <person name="Kuees U."/>
            <person name="Lilly W.W."/>
            <person name="Lindquist E."/>
            <person name="Lucas S."/>
            <person name="Magnuson J.K."/>
            <person name="Piumi F."/>
            <person name="Raudaskoski M."/>
            <person name="Salamov A."/>
            <person name="Schmutz J."/>
            <person name="Schwarze F.W.M.R."/>
            <person name="vanKuyk P.A."/>
            <person name="Horton J.S."/>
            <person name="Grigoriev I.V."/>
            <person name="Woesten H.A.B."/>
        </authorList>
    </citation>
    <scope>NUCLEOTIDE SEQUENCE [LARGE SCALE GENOMIC DNA]</scope>
    <source>
        <strain evidence="4">H4-8 / FGSC 9210</strain>
    </source>
</reference>
<dbReference type="InParanoid" id="D8PWZ9"/>
<evidence type="ECO:0000256" key="2">
    <source>
        <dbReference type="SAM" id="Phobius"/>
    </source>
</evidence>
<feature type="transmembrane region" description="Helical" evidence="2">
    <location>
        <begin position="595"/>
        <end position="615"/>
    </location>
</feature>
<dbReference type="VEuPathDB" id="FungiDB:SCHCODRAFT_01187230"/>
<name>D8PWZ9_SCHCM</name>
<dbReference type="OrthoDB" id="2657661at2759"/>
<dbReference type="KEGG" id="scm:SCHCO_01187230"/>